<dbReference type="Proteomes" id="UP000800038">
    <property type="component" value="Unassembled WGS sequence"/>
</dbReference>
<gene>
    <name evidence="2" type="ORF">EJ02DRAFT_434020</name>
</gene>
<feature type="region of interest" description="Disordered" evidence="1">
    <location>
        <begin position="314"/>
        <end position="370"/>
    </location>
</feature>
<keyword evidence="3" id="KW-1185">Reference proteome</keyword>
<dbReference type="EMBL" id="ML976035">
    <property type="protein sequence ID" value="KAF1942444.1"/>
    <property type="molecule type" value="Genomic_DNA"/>
</dbReference>
<dbReference type="OrthoDB" id="3779310at2759"/>
<proteinExistence type="predicted"/>
<dbReference type="AlphaFoldDB" id="A0A6A5SRV4"/>
<accession>A0A6A5SRV4</accession>
<evidence type="ECO:0000313" key="2">
    <source>
        <dbReference type="EMBL" id="KAF1942444.1"/>
    </source>
</evidence>
<reference evidence="2" key="1">
    <citation type="journal article" date="2020" name="Stud. Mycol.">
        <title>101 Dothideomycetes genomes: a test case for predicting lifestyles and emergence of pathogens.</title>
        <authorList>
            <person name="Haridas S."/>
            <person name="Albert R."/>
            <person name="Binder M."/>
            <person name="Bloem J."/>
            <person name="Labutti K."/>
            <person name="Salamov A."/>
            <person name="Andreopoulos B."/>
            <person name="Baker S."/>
            <person name="Barry K."/>
            <person name="Bills G."/>
            <person name="Bluhm B."/>
            <person name="Cannon C."/>
            <person name="Castanera R."/>
            <person name="Culley D."/>
            <person name="Daum C."/>
            <person name="Ezra D."/>
            <person name="Gonzalez J."/>
            <person name="Henrissat B."/>
            <person name="Kuo A."/>
            <person name="Liang C."/>
            <person name="Lipzen A."/>
            <person name="Lutzoni F."/>
            <person name="Magnuson J."/>
            <person name="Mondo S."/>
            <person name="Nolan M."/>
            <person name="Ohm R."/>
            <person name="Pangilinan J."/>
            <person name="Park H.-J."/>
            <person name="Ramirez L."/>
            <person name="Alfaro M."/>
            <person name="Sun H."/>
            <person name="Tritt A."/>
            <person name="Yoshinaga Y."/>
            <person name="Zwiers L.-H."/>
            <person name="Turgeon B."/>
            <person name="Goodwin S."/>
            <person name="Spatafora J."/>
            <person name="Crous P."/>
            <person name="Grigoriev I."/>
        </authorList>
    </citation>
    <scope>NUCLEOTIDE SEQUENCE</scope>
    <source>
        <strain evidence="2">CBS 161.51</strain>
    </source>
</reference>
<name>A0A6A5SRV4_9PLEO</name>
<evidence type="ECO:0000313" key="3">
    <source>
        <dbReference type="Proteomes" id="UP000800038"/>
    </source>
</evidence>
<organism evidence="2 3">
    <name type="scientific">Clathrospora elynae</name>
    <dbReference type="NCBI Taxonomy" id="706981"/>
    <lineage>
        <taxon>Eukaryota</taxon>
        <taxon>Fungi</taxon>
        <taxon>Dikarya</taxon>
        <taxon>Ascomycota</taxon>
        <taxon>Pezizomycotina</taxon>
        <taxon>Dothideomycetes</taxon>
        <taxon>Pleosporomycetidae</taxon>
        <taxon>Pleosporales</taxon>
        <taxon>Diademaceae</taxon>
        <taxon>Clathrospora</taxon>
    </lineage>
</organism>
<protein>
    <submittedName>
        <fullName evidence="2">Uncharacterized protein</fullName>
    </submittedName>
</protein>
<sequence length="642" mass="70228">MDEDMSPLTSTMEASSALTNVEFTIIPTEVELLTAEPIKLEEGEIEEPKTLPASLVVYSSSPPSLIEDASVVLDDGDGIDTEAEMALLRSELGLASYEYAVLEDRHCKLAGQHRELRKLCSAYNDVIRGYASNEELTTGIDQLRAEAGREGLRAKAHEADVLRPIIREAGGLQALVSQMQSVRSLIEKAGGLLKLEELVSDTHLLQISVDEAGGLQGLHNLISEVHLLRLQQQENAVLRDKVDGPDGLRAKAAKYDRLMRAIKEVDNAPVEVAHGRPTHTETRTVFVAHAMISPAEASRTASTLLRDDPDRDRFEAAPAANPYSRTGTNIIPLGPSRAPGRGFAGQTYERTTLKRKQTDEPPTNDTKRPRIDVGRASALVQASLAGTSSKAPRQDIMRYDWNKTRASMAGSARPAVNMQWQPRFDHVLVNRSPPIPNLVVETGQAVWSNSQVVARSRQSSTNSSTYTPRVPMVKVEDAQGTGADHHPMTALTINSGNLQHAVTVLVRRYPIALWTGGANPHASGLADHLKKADEIPDELGNFLSGALTKYISDSNVHLWNAMPHSRDICIVGYLVDGHRSSWQPQERRACASCSSASIGHHRPCALLQEVDGMPTVVFMPLHDVCRPGLNWLKKGYWMTNAN</sequence>
<evidence type="ECO:0000256" key="1">
    <source>
        <dbReference type="SAM" id="MobiDB-lite"/>
    </source>
</evidence>